<feature type="domain" description="Porin" evidence="12">
    <location>
        <begin position="9"/>
        <end position="350"/>
    </location>
</feature>
<dbReference type="PANTHER" id="PTHR34501:SF9">
    <property type="entry name" value="MAJOR OUTER MEMBRANE PROTEIN P.IA"/>
    <property type="match status" value="1"/>
</dbReference>
<proteinExistence type="predicted"/>
<reference evidence="13 14" key="1">
    <citation type="submission" date="2019-03" db="EMBL/GenBank/DDBJ databases">
        <title>Comparative insights into the high quality Complete genome sequence of highly metal resistant Cupriavidus metallidurans strain BS1 isolated from a gold-copper mine.</title>
        <authorList>
            <person name="Mazhar H.S."/>
            <person name="Rensing C."/>
        </authorList>
    </citation>
    <scope>NUCLEOTIDE SEQUENCE [LARGE SCALE GENOMIC DNA]</scope>
    <source>
        <strain evidence="13 14">BS1</strain>
    </source>
</reference>
<keyword evidence="7" id="KW-0406">Ion transport</keyword>
<dbReference type="OrthoDB" id="9128909at2"/>
<dbReference type="GO" id="GO:0009279">
    <property type="term" value="C:cell outer membrane"/>
    <property type="evidence" value="ECO:0007669"/>
    <property type="project" value="UniProtKB-SubCell"/>
</dbReference>
<dbReference type="GO" id="GO:0046930">
    <property type="term" value="C:pore complex"/>
    <property type="evidence" value="ECO:0007669"/>
    <property type="project" value="UniProtKB-KW"/>
</dbReference>
<feature type="signal peptide" evidence="11">
    <location>
        <begin position="1"/>
        <end position="20"/>
    </location>
</feature>
<organism evidence="13 14">
    <name type="scientific">Cupriavidus metallidurans</name>
    <dbReference type="NCBI Taxonomy" id="119219"/>
    <lineage>
        <taxon>Bacteria</taxon>
        <taxon>Pseudomonadati</taxon>
        <taxon>Pseudomonadota</taxon>
        <taxon>Betaproteobacteria</taxon>
        <taxon>Burkholderiales</taxon>
        <taxon>Burkholderiaceae</taxon>
        <taxon>Cupriavidus</taxon>
    </lineage>
</organism>
<comment type="subcellular location">
    <subcellularLocation>
        <location evidence="1">Cell outer membrane</location>
        <topology evidence="1">Multi-pass membrane protein</topology>
    </subcellularLocation>
</comment>
<dbReference type="GO" id="GO:0006811">
    <property type="term" value="P:monoatomic ion transport"/>
    <property type="evidence" value="ECO:0007669"/>
    <property type="project" value="UniProtKB-KW"/>
</dbReference>
<evidence type="ECO:0000256" key="9">
    <source>
        <dbReference type="ARBA" id="ARBA00023136"/>
    </source>
</evidence>
<evidence type="ECO:0000256" key="4">
    <source>
        <dbReference type="ARBA" id="ARBA00022452"/>
    </source>
</evidence>
<protein>
    <submittedName>
        <fullName evidence="13">Porin</fullName>
    </submittedName>
</protein>
<dbReference type="InterPro" id="IPR023614">
    <property type="entry name" value="Porin_dom_sf"/>
</dbReference>
<dbReference type="Pfam" id="PF13609">
    <property type="entry name" value="Porin_4"/>
    <property type="match status" value="1"/>
</dbReference>
<comment type="subunit">
    <text evidence="2">Homotrimer.</text>
</comment>
<dbReference type="EMBL" id="CP037900">
    <property type="protein sequence ID" value="QBP08253.1"/>
    <property type="molecule type" value="Genomic_DNA"/>
</dbReference>
<evidence type="ECO:0000256" key="7">
    <source>
        <dbReference type="ARBA" id="ARBA00023065"/>
    </source>
</evidence>
<evidence type="ECO:0000256" key="5">
    <source>
        <dbReference type="ARBA" id="ARBA00022692"/>
    </source>
</evidence>
<keyword evidence="4" id="KW-1134">Transmembrane beta strand</keyword>
<evidence type="ECO:0000256" key="3">
    <source>
        <dbReference type="ARBA" id="ARBA00022448"/>
    </source>
</evidence>
<keyword evidence="9" id="KW-0472">Membrane</keyword>
<keyword evidence="6 11" id="KW-0732">Signal</keyword>
<dbReference type="SUPFAM" id="SSF56935">
    <property type="entry name" value="Porins"/>
    <property type="match status" value="1"/>
</dbReference>
<evidence type="ECO:0000256" key="2">
    <source>
        <dbReference type="ARBA" id="ARBA00011233"/>
    </source>
</evidence>
<evidence type="ECO:0000256" key="8">
    <source>
        <dbReference type="ARBA" id="ARBA00023114"/>
    </source>
</evidence>
<dbReference type="Proteomes" id="UP000253772">
    <property type="component" value="Chromosome c1"/>
</dbReference>
<dbReference type="InterPro" id="IPR033900">
    <property type="entry name" value="Gram_neg_porin_domain"/>
</dbReference>
<sequence>MKKSLLTLALGSLFAGGAYAQTSVTLYGIADASIHYTTNADANNHGQLAMDNGAITQSRWGLKGAEALGNNLKAIFQLENGFNVPNGTMSSSGQIFNRQAYVGLAGDFGAVKLGRQYTEGFNFFGDYDPLTIGNYTGNSWMYYSLTQLRRNNVVSYGGSFSGFDFGASYGFGETPGSFTKASGSGAGINTPYFGVRAAYNYGPFGVGGVYQEIRDANGNKQQMWGAAGKYAIGPAKIFLGYIGGRDHTGLMDNILNNAAVVTTNANPAPNTVGTAAANANPRKDTLGYIGATYQATPALALTGAFYADYVENKNGIADNNGRRYTAALIAEYSLSKRTQVYGAADFNKVSGATTTELPGRNNQTSFGAGIRHIF</sequence>
<dbReference type="PANTHER" id="PTHR34501">
    <property type="entry name" value="PROTEIN YDDL-RELATED"/>
    <property type="match status" value="1"/>
</dbReference>
<keyword evidence="10" id="KW-0998">Cell outer membrane</keyword>
<keyword evidence="3" id="KW-0813">Transport</keyword>
<evidence type="ECO:0000256" key="11">
    <source>
        <dbReference type="SAM" id="SignalP"/>
    </source>
</evidence>
<gene>
    <name evidence="13" type="ORF">DDF84_000145</name>
</gene>
<evidence type="ECO:0000256" key="6">
    <source>
        <dbReference type="ARBA" id="ARBA00022729"/>
    </source>
</evidence>
<feature type="chain" id="PRO_5019765078" evidence="11">
    <location>
        <begin position="21"/>
        <end position="374"/>
    </location>
</feature>
<dbReference type="AlphaFoldDB" id="A0A482IKZ9"/>
<evidence type="ECO:0000313" key="13">
    <source>
        <dbReference type="EMBL" id="QBP08253.1"/>
    </source>
</evidence>
<dbReference type="Gene3D" id="2.40.160.10">
    <property type="entry name" value="Porin"/>
    <property type="match status" value="1"/>
</dbReference>
<keyword evidence="5" id="KW-0812">Transmembrane</keyword>
<evidence type="ECO:0000313" key="14">
    <source>
        <dbReference type="Proteomes" id="UP000253772"/>
    </source>
</evidence>
<dbReference type="CDD" id="cd00342">
    <property type="entry name" value="gram_neg_porins"/>
    <property type="match status" value="1"/>
</dbReference>
<name>A0A482IKZ9_9BURK</name>
<dbReference type="InterPro" id="IPR050298">
    <property type="entry name" value="Gram-neg_bact_OMP"/>
</dbReference>
<dbReference type="RefSeq" id="WP_017515436.1">
    <property type="nucleotide sequence ID" value="NZ_CP037900.1"/>
</dbReference>
<dbReference type="GO" id="GO:0015288">
    <property type="term" value="F:porin activity"/>
    <property type="evidence" value="ECO:0007669"/>
    <property type="project" value="UniProtKB-KW"/>
</dbReference>
<evidence type="ECO:0000256" key="1">
    <source>
        <dbReference type="ARBA" id="ARBA00004571"/>
    </source>
</evidence>
<evidence type="ECO:0000256" key="10">
    <source>
        <dbReference type="ARBA" id="ARBA00023237"/>
    </source>
</evidence>
<keyword evidence="8" id="KW-0626">Porin</keyword>
<accession>A0A482IKZ9</accession>
<evidence type="ECO:0000259" key="12">
    <source>
        <dbReference type="Pfam" id="PF13609"/>
    </source>
</evidence>